<reference evidence="2" key="1">
    <citation type="submission" date="2016-11" db="EMBL/GenBank/DDBJ databases">
        <authorList>
            <person name="Varghese N."/>
            <person name="Submissions S."/>
        </authorList>
    </citation>
    <scope>NUCLEOTIDE SEQUENCE [LARGE SCALE GENOMIC DNA]</scope>
    <source>
        <strain evidence="2">DSM 17456</strain>
    </source>
</reference>
<gene>
    <name evidence="1" type="ORF">SAMN02745161_3132</name>
</gene>
<protein>
    <submittedName>
        <fullName evidence="1">Dienelactone hydrolase</fullName>
    </submittedName>
</protein>
<dbReference type="InterPro" id="IPR029058">
    <property type="entry name" value="AB_hydrolase_fold"/>
</dbReference>
<dbReference type="EMBL" id="FSRG01000008">
    <property type="protein sequence ID" value="SIO39024.1"/>
    <property type="molecule type" value="Genomic_DNA"/>
</dbReference>
<dbReference type="OrthoDB" id="115291at2"/>
<dbReference type="Proteomes" id="UP000184694">
    <property type="component" value="Unassembled WGS sequence"/>
</dbReference>
<dbReference type="InterPro" id="IPR051049">
    <property type="entry name" value="Dienelactone_hydrolase-like"/>
</dbReference>
<keyword evidence="2" id="KW-1185">Reference proteome</keyword>
<organism evidence="1 2">
    <name type="scientific">Halodesulfovibrio marinisediminis DSM 17456</name>
    <dbReference type="NCBI Taxonomy" id="1121457"/>
    <lineage>
        <taxon>Bacteria</taxon>
        <taxon>Pseudomonadati</taxon>
        <taxon>Thermodesulfobacteriota</taxon>
        <taxon>Desulfovibrionia</taxon>
        <taxon>Desulfovibrionales</taxon>
        <taxon>Desulfovibrionaceae</taxon>
        <taxon>Halodesulfovibrio</taxon>
    </lineage>
</organism>
<dbReference type="RefSeq" id="WP_074217870.1">
    <property type="nucleotide sequence ID" value="NZ_FSRG01000008.1"/>
</dbReference>
<dbReference type="PANTHER" id="PTHR46623">
    <property type="entry name" value="CARBOXYMETHYLENEBUTENOLIDASE-RELATED"/>
    <property type="match status" value="1"/>
</dbReference>
<dbReference type="Gene3D" id="3.40.50.1820">
    <property type="entry name" value="alpha/beta hydrolase"/>
    <property type="match status" value="1"/>
</dbReference>
<dbReference type="GO" id="GO:0016787">
    <property type="term" value="F:hydrolase activity"/>
    <property type="evidence" value="ECO:0007669"/>
    <property type="project" value="UniProtKB-KW"/>
</dbReference>
<keyword evidence="1" id="KW-0378">Hydrolase</keyword>
<sequence length="193" mass="21120">MNIIFATEIWGKTPYVDGMTSFFEDITSSITVVDPYDGTDPAFASEEDAYARYVAECGHDNYAQKVIEAVQQTTEPTCLIGFSAGAGAVWSAACADNVGAVVGAICFYGSPIRNMMNYMPKVPVDLVFSDNEKSFEVEPVARSLQDLPLAQCYITPFAHGFMNPLSANFHKDACQFWLQWIKDQIAPQGAAQS</sequence>
<evidence type="ECO:0000313" key="1">
    <source>
        <dbReference type="EMBL" id="SIO39024.1"/>
    </source>
</evidence>
<evidence type="ECO:0000313" key="2">
    <source>
        <dbReference type="Proteomes" id="UP000184694"/>
    </source>
</evidence>
<name>A0A1N6J3W6_9BACT</name>
<dbReference type="PANTHER" id="PTHR46623:SF6">
    <property type="entry name" value="ALPHA_BETA-HYDROLASES SUPERFAMILY PROTEIN"/>
    <property type="match status" value="1"/>
</dbReference>
<dbReference type="AlphaFoldDB" id="A0A1N6J3W6"/>
<dbReference type="SUPFAM" id="SSF53474">
    <property type="entry name" value="alpha/beta-Hydrolases"/>
    <property type="match status" value="1"/>
</dbReference>
<dbReference type="STRING" id="1121457.SAMN02745161_3132"/>
<proteinExistence type="predicted"/>
<accession>A0A1N6J3W6</accession>